<organism evidence="1 2">
    <name type="scientific">Lysobacter capsici AZ78</name>
    <dbReference type="NCBI Taxonomy" id="1444315"/>
    <lineage>
        <taxon>Bacteria</taxon>
        <taxon>Pseudomonadati</taxon>
        <taxon>Pseudomonadota</taxon>
        <taxon>Gammaproteobacteria</taxon>
        <taxon>Lysobacterales</taxon>
        <taxon>Lysobacteraceae</taxon>
        <taxon>Lysobacter</taxon>
    </lineage>
</organism>
<evidence type="ECO:0000313" key="1">
    <source>
        <dbReference type="EMBL" id="KWS04580.1"/>
    </source>
</evidence>
<reference evidence="1 2" key="1">
    <citation type="journal article" date="2014" name="Genome Announc.">
        <title>Draft Genome Sequence of Lysobacter capsici AZ78, a Bacterium Antagonistic to Plant-Pathogenic Oomycetes.</title>
        <authorList>
            <person name="Puopolo G."/>
            <person name="Sonego P."/>
            <person name="Engelen K."/>
            <person name="Pertot I."/>
        </authorList>
    </citation>
    <scope>NUCLEOTIDE SEQUENCE [LARGE SCALE GENOMIC DNA]</scope>
    <source>
        <strain evidence="1 2">AZ78</strain>
    </source>
</reference>
<evidence type="ECO:0000313" key="2">
    <source>
        <dbReference type="Proteomes" id="UP000023435"/>
    </source>
</evidence>
<name>A0A120AGH3_9GAMM</name>
<protein>
    <submittedName>
        <fullName evidence="1">Uncharacterized protein</fullName>
    </submittedName>
</protein>
<keyword evidence="2" id="KW-1185">Reference proteome</keyword>
<proteinExistence type="predicted"/>
<dbReference type="AlphaFoldDB" id="A0A120AGH3"/>
<gene>
    <name evidence="1" type="ORF">AZ78_2130</name>
</gene>
<sequence>MKSDSAKPAMNSPIAAHAYRKIKNYLQVATRECNAMRIDIS</sequence>
<dbReference type="Proteomes" id="UP000023435">
    <property type="component" value="Unassembled WGS sequence"/>
</dbReference>
<dbReference type="EMBL" id="JAJA02000001">
    <property type="protein sequence ID" value="KWS04580.1"/>
    <property type="molecule type" value="Genomic_DNA"/>
</dbReference>
<accession>A0A120AGH3</accession>
<comment type="caution">
    <text evidence="1">The sequence shown here is derived from an EMBL/GenBank/DDBJ whole genome shotgun (WGS) entry which is preliminary data.</text>
</comment>